<keyword evidence="2" id="KW-1185">Reference proteome</keyword>
<accession>W7T7T2</accession>
<organism evidence="1 2">
    <name type="scientific">Nannochloropsis gaditana</name>
    <dbReference type="NCBI Taxonomy" id="72520"/>
    <lineage>
        <taxon>Eukaryota</taxon>
        <taxon>Sar</taxon>
        <taxon>Stramenopiles</taxon>
        <taxon>Ochrophyta</taxon>
        <taxon>Eustigmatophyceae</taxon>
        <taxon>Eustigmatales</taxon>
        <taxon>Monodopsidaceae</taxon>
        <taxon>Nannochloropsis</taxon>
    </lineage>
</organism>
<dbReference type="AlphaFoldDB" id="W7T7T2"/>
<comment type="caution">
    <text evidence="1">The sequence shown here is derived from an EMBL/GenBank/DDBJ whole genome shotgun (WGS) entry which is preliminary data.</text>
</comment>
<evidence type="ECO:0000313" key="1">
    <source>
        <dbReference type="EMBL" id="EWM23065.1"/>
    </source>
</evidence>
<dbReference type="EMBL" id="AZIL01001876">
    <property type="protein sequence ID" value="EWM23065.1"/>
    <property type="molecule type" value="Genomic_DNA"/>
</dbReference>
<name>W7T7T2_9STRA</name>
<proteinExistence type="predicted"/>
<sequence length="213" mass="23534">MSLSSLEPPPSLCLFPFVLNFPPVRDYELWLRLSYPPALSPALPPALLSVLPTPVIYLRRHEESQSQRQRSTQKVAANAAVRRAMGNLLGREVAVSAVTALRDPEGVATSLTLLTEACDLLLTLYKAFLGSLEMQALNSVSVVAEDRRKGRRVVDMMGWEGRQKEERRVGCLQVKSDVCARLQELAVLSIGRNGPKGLPLLMKAREAMQSLNK</sequence>
<protein>
    <submittedName>
        <fullName evidence="1">Uncharacterized protein</fullName>
    </submittedName>
</protein>
<evidence type="ECO:0000313" key="2">
    <source>
        <dbReference type="Proteomes" id="UP000019335"/>
    </source>
</evidence>
<reference evidence="1 2" key="1">
    <citation type="journal article" date="2014" name="Mol. Plant">
        <title>Chromosome Scale Genome Assembly and Transcriptome Profiling of Nannochloropsis gaditana in Nitrogen Depletion.</title>
        <authorList>
            <person name="Corteggiani Carpinelli E."/>
            <person name="Telatin A."/>
            <person name="Vitulo N."/>
            <person name="Forcato C."/>
            <person name="D'Angelo M."/>
            <person name="Schiavon R."/>
            <person name="Vezzi A."/>
            <person name="Giacometti G.M."/>
            <person name="Morosinotto T."/>
            <person name="Valle G."/>
        </authorList>
    </citation>
    <scope>NUCLEOTIDE SEQUENCE [LARGE SCALE GENOMIC DNA]</scope>
    <source>
        <strain evidence="1 2">B-31</strain>
    </source>
</reference>
<gene>
    <name evidence="1" type="ORF">Naga_101387g1</name>
</gene>
<dbReference type="Proteomes" id="UP000019335">
    <property type="component" value="Chromosome 18"/>
</dbReference>